<name>A0A853J003_9BURK</name>
<dbReference type="RefSeq" id="WP_180551934.1">
    <property type="nucleotide sequence ID" value="NZ_JACCKX010000004.1"/>
</dbReference>
<keyword evidence="2" id="KW-0732">Signal</keyword>
<evidence type="ECO:0000256" key="2">
    <source>
        <dbReference type="SAM" id="SignalP"/>
    </source>
</evidence>
<protein>
    <recommendedName>
        <fullName evidence="5">Sel1 repeat family protein</fullName>
    </recommendedName>
</protein>
<dbReference type="AlphaFoldDB" id="A0A853J003"/>
<accession>A0A853J003</accession>
<organism evidence="3 4">
    <name type="scientific">Ottowia beijingensis</name>
    <dbReference type="NCBI Taxonomy" id="1207057"/>
    <lineage>
        <taxon>Bacteria</taxon>
        <taxon>Pseudomonadati</taxon>
        <taxon>Pseudomonadota</taxon>
        <taxon>Betaproteobacteria</taxon>
        <taxon>Burkholderiales</taxon>
        <taxon>Comamonadaceae</taxon>
        <taxon>Ottowia</taxon>
    </lineage>
</organism>
<proteinExistence type="predicted"/>
<evidence type="ECO:0008006" key="5">
    <source>
        <dbReference type="Google" id="ProtNLM"/>
    </source>
</evidence>
<comment type="caution">
    <text evidence="3">The sequence shown here is derived from an EMBL/GenBank/DDBJ whole genome shotgun (WGS) entry which is preliminary data.</text>
</comment>
<sequence>MVATSLLIACVSVQAAARAATLPEIQAPTARVPDVQAPSGQAPAVSLPRNPLPPADPVANPSQRAADPQLGPVRAPASPALPEARQTSNLLADPAVRRDLDLLRRQAQPRSGFGSTNAAANAAWTLGLIDLHGGAGPRSTASAQMWFERATRFGRQPLANAGLAWCALDGCAGPPDTSAARQAINKLRAHHRARALYLEWVLESRAQPLAVRSSDPQGVTSLRLPLRQMLERAAAEGDTQAHIELGLEAIVNGDLRSAQHLQAAAPHSAAAANLKLLDLKDARPASAAATEADRLLERAQRAHRGVVVPANYAEAMRLYQAAAAQGSAAAKRMLALITSRPQPDGTINIAWMSQLAWLDTANNLPQLDTRSLSTMMYRDPTPLFDLLPDEWQRRLNTVPR</sequence>
<evidence type="ECO:0000256" key="1">
    <source>
        <dbReference type="SAM" id="MobiDB-lite"/>
    </source>
</evidence>
<dbReference type="SMART" id="SM00671">
    <property type="entry name" value="SEL1"/>
    <property type="match status" value="2"/>
</dbReference>
<evidence type="ECO:0000313" key="3">
    <source>
        <dbReference type="EMBL" id="NZA03523.1"/>
    </source>
</evidence>
<dbReference type="Proteomes" id="UP000589716">
    <property type="component" value="Unassembled WGS sequence"/>
</dbReference>
<dbReference type="Gene3D" id="1.25.40.10">
    <property type="entry name" value="Tetratricopeptide repeat domain"/>
    <property type="match status" value="1"/>
</dbReference>
<feature type="region of interest" description="Disordered" evidence="1">
    <location>
        <begin position="31"/>
        <end position="92"/>
    </location>
</feature>
<dbReference type="InterPro" id="IPR006597">
    <property type="entry name" value="Sel1-like"/>
</dbReference>
<keyword evidence="4" id="KW-1185">Reference proteome</keyword>
<gene>
    <name evidence="3" type="ORF">H0I39_21100</name>
</gene>
<evidence type="ECO:0000313" key="4">
    <source>
        <dbReference type="Proteomes" id="UP000589716"/>
    </source>
</evidence>
<feature type="signal peptide" evidence="2">
    <location>
        <begin position="1"/>
        <end position="19"/>
    </location>
</feature>
<feature type="chain" id="PRO_5032792907" description="Sel1 repeat family protein" evidence="2">
    <location>
        <begin position="20"/>
        <end position="400"/>
    </location>
</feature>
<dbReference type="EMBL" id="JACCKX010000004">
    <property type="protein sequence ID" value="NZA03523.1"/>
    <property type="molecule type" value="Genomic_DNA"/>
</dbReference>
<reference evidence="3 4" key="1">
    <citation type="submission" date="2020-07" db="EMBL/GenBank/DDBJ databases">
        <authorList>
            <person name="Maaloum M."/>
        </authorList>
    </citation>
    <scope>NUCLEOTIDE SEQUENCE [LARGE SCALE GENOMIC DNA]</scope>
    <source>
        <strain evidence="3 4">GCS-AN-3</strain>
    </source>
</reference>
<dbReference type="InterPro" id="IPR011990">
    <property type="entry name" value="TPR-like_helical_dom_sf"/>
</dbReference>